<evidence type="ECO:0000259" key="3">
    <source>
        <dbReference type="Pfam" id="PF13116"/>
    </source>
</evidence>
<name>A0ABP3D3L1_9BURK</name>
<keyword evidence="2" id="KW-0812">Transmembrane</keyword>
<sequence length="1214" mass="132096">MRQFISRHGSTWGRRLLAVAVGLYFCIGIALLVLRYVVLPQIDAWRPRIDARLSQALGVQVALGPIQVRWHGWNPEFDVQGTRLQAADGQGHLIIPETRARLDWRAMLPGHQGLLDLRVRGMDLTLDRLPDGRLGLLGQTLNLEGAHDTTDAPALRWLLAQPRIAFHDATLRWVDQVRAAPELRLEGVDAVLEREGGALGISLSARVPDAAGARLELRARLADPDSLAQGRLPADWQAWLKAGPIRSRAWRAWADVPEALLRGGMQAQAWVQTRGGRPRLTLLLGSEAVRWEGDSGLSLDMPRAGIWASGALDQWLALGQGRPMPDGLDFQVRAQGARGNVPAVFGQPLSLGFLEVRGQLRQAESWSLALDELHWRNPDIDLRGAGTWQSGGAAGKADFQGTIARASLNAIHRYLPLEVNPDARDWLAGGLHAGEVVDARWRLQGDLAEFPFGAQPQAGDFRVQGGFREARIEFVPGAPPEDVWPMLEDVTGTADLHRTDLRLTASMARMRPAAGQEISLSGLTARIPDLEHDSTLHVSGLTAAPGEAYMALIRHSPLAALLDGVFDEASAGGDWQVPLSLTIPLLHGEDTQVQGRVDLHQGSLQFLPHAPAFQAIDGQLHFSEQGVRIARPLSARLLGGDVRIGGSLGGPHATGLDFQGRIGARALADYVGVPGMQRIMGTLDYRASLHRQGRDTVFTLDSDTRGLTLDFPAPLAKPAEQPRSLHVQWSDADPKSDRLEAQYGDALRLALRHERKVRRGPYFQGAAVGAGRAIDAAADGLKIEVAYPLFDLDLWNRIVDEFSIPRRGAGAQRSGTRPLWPDLSLLSVQADQMRILSTRLDQAVLRVSRSPEDQWSMNLRSEQTSGTLKWQERDGRVLGRMSARFARLSLGDDPHDARSLLPEAEPDDEASFDDDLEIPGIVLQADELRLYGHSMGALSLEGVRDGTRHVWQLDNLRLGDDNARLRGSGTWRLRGPDRGLDLNASVQAGNLGAWMDRAGWKNVMSGGEGTLKGRFQWRNLPWTREKADLSGTLAIELDKGRFQKLGSHTAKLLEFLSLQSISRLTKLDSGLAGLPKDGFPFDQLRGTLDMDRGKVKVRDYKVIGPVGTILLEGSTSIVDEILDMQAVIVPNLDASGAAIAAGIAVNPLIGLGAFVTQWLLKAPLARSMAVRYRVTGTWDDPVVREMPGPAGAPGGPAPGNQDPASTGAAVGENR</sequence>
<keyword evidence="2" id="KW-0472">Membrane</keyword>
<dbReference type="RefSeq" id="WP_343820037.1">
    <property type="nucleotide sequence ID" value="NZ_BAAAFN010000006.1"/>
</dbReference>
<feature type="domain" description="YhdP central" evidence="3">
    <location>
        <begin position="15"/>
        <end position="291"/>
    </location>
</feature>
<dbReference type="PANTHER" id="PTHR38690:SF1">
    <property type="entry name" value="PROTEASE"/>
    <property type="match status" value="1"/>
</dbReference>
<feature type="region of interest" description="Disordered" evidence="1">
    <location>
        <begin position="1183"/>
        <end position="1214"/>
    </location>
</feature>
<evidence type="ECO:0000313" key="4">
    <source>
        <dbReference type="EMBL" id="GAA0220202.1"/>
    </source>
</evidence>
<gene>
    <name evidence="4" type="ORF">GCM10009125_06520</name>
</gene>
<keyword evidence="2" id="KW-1133">Transmembrane helix</keyword>
<keyword evidence="5" id="KW-1185">Reference proteome</keyword>
<organism evidence="4 5">
    <name type="scientific">Castellaniella daejeonensis</name>
    <dbReference type="NCBI Taxonomy" id="659013"/>
    <lineage>
        <taxon>Bacteria</taxon>
        <taxon>Pseudomonadati</taxon>
        <taxon>Pseudomonadota</taxon>
        <taxon>Betaproteobacteria</taxon>
        <taxon>Burkholderiales</taxon>
        <taxon>Alcaligenaceae</taxon>
        <taxon>Castellaniella</taxon>
    </lineage>
</organism>
<comment type="caution">
    <text evidence="4">The sequence shown here is derived from an EMBL/GenBank/DDBJ whole genome shotgun (WGS) entry which is preliminary data.</text>
</comment>
<protein>
    <submittedName>
        <fullName evidence="4">YhdP family protein</fullName>
    </submittedName>
</protein>
<proteinExistence type="predicted"/>
<dbReference type="Pfam" id="PF13116">
    <property type="entry name" value="YhdP"/>
    <property type="match status" value="2"/>
</dbReference>
<evidence type="ECO:0000313" key="5">
    <source>
        <dbReference type="Proteomes" id="UP001501176"/>
    </source>
</evidence>
<evidence type="ECO:0000256" key="1">
    <source>
        <dbReference type="SAM" id="MobiDB-lite"/>
    </source>
</evidence>
<dbReference type="InterPro" id="IPR025263">
    <property type="entry name" value="YhdP_central"/>
</dbReference>
<dbReference type="EMBL" id="BAAAFN010000006">
    <property type="protein sequence ID" value="GAA0220202.1"/>
    <property type="molecule type" value="Genomic_DNA"/>
</dbReference>
<dbReference type="PANTHER" id="PTHR38690">
    <property type="entry name" value="PROTEASE-RELATED"/>
    <property type="match status" value="1"/>
</dbReference>
<dbReference type="Proteomes" id="UP001501176">
    <property type="component" value="Unassembled WGS sequence"/>
</dbReference>
<dbReference type="InterPro" id="IPR011836">
    <property type="entry name" value="YhdP"/>
</dbReference>
<accession>A0ABP3D3L1</accession>
<feature type="transmembrane region" description="Helical" evidence="2">
    <location>
        <begin position="16"/>
        <end position="38"/>
    </location>
</feature>
<dbReference type="NCBIfam" id="TIGR02099">
    <property type="entry name" value="YhdP family protein"/>
    <property type="match status" value="1"/>
</dbReference>
<evidence type="ECO:0000256" key="2">
    <source>
        <dbReference type="SAM" id="Phobius"/>
    </source>
</evidence>
<feature type="domain" description="YhdP central" evidence="3">
    <location>
        <begin position="325"/>
        <end position="1183"/>
    </location>
</feature>
<reference evidence="5" key="1">
    <citation type="journal article" date="2019" name="Int. J. Syst. Evol. Microbiol.">
        <title>The Global Catalogue of Microorganisms (GCM) 10K type strain sequencing project: providing services to taxonomists for standard genome sequencing and annotation.</title>
        <authorList>
            <consortium name="The Broad Institute Genomics Platform"/>
            <consortium name="The Broad Institute Genome Sequencing Center for Infectious Disease"/>
            <person name="Wu L."/>
            <person name="Ma J."/>
        </authorList>
    </citation>
    <scope>NUCLEOTIDE SEQUENCE [LARGE SCALE GENOMIC DNA]</scope>
    <source>
        <strain evidence="5">JCM 16240</strain>
    </source>
</reference>